<name>A0A285NXZ2_9BACI</name>
<evidence type="ECO:0000313" key="4">
    <source>
        <dbReference type="Proteomes" id="UP000219356"/>
    </source>
</evidence>
<accession>A0A285NXZ2</accession>
<evidence type="ECO:0000256" key="1">
    <source>
        <dbReference type="SAM" id="MobiDB-lite"/>
    </source>
</evidence>
<dbReference type="InterPro" id="IPR045492">
    <property type="entry name" value="DUF6434"/>
</dbReference>
<evidence type="ECO:0000259" key="2">
    <source>
        <dbReference type="Pfam" id="PF20026"/>
    </source>
</evidence>
<sequence length="187" mass="22272">MRPELTRTTDADAFLDYYWLKEELIQFCRENDLPVSGSKMEISARIEHFLRNRMTEKQPAKKRLRNKKRSNQPLSRSTIITEDHRCSQAVRTFFKQEIGPHFHFSTYIQQYFRTNAGKTYQDAIDAWHEEEKKHQQCSASKKIIAPRSEYNRFIRALFTDAVNKEGEQKQPLDTWTHNKNEPYSHSS</sequence>
<gene>
    <name evidence="3" type="ORF">SAMN05421503_2351</name>
</gene>
<dbReference type="RefSeq" id="WP_097042332.1">
    <property type="nucleotide sequence ID" value="NZ_OBEK01000003.1"/>
</dbReference>
<dbReference type="OrthoDB" id="9778090at2"/>
<proteinExistence type="predicted"/>
<evidence type="ECO:0000313" key="3">
    <source>
        <dbReference type="EMBL" id="SNZ14352.1"/>
    </source>
</evidence>
<dbReference type="AlphaFoldDB" id="A0A285NXZ2"/>
<feature type="region of interest" description="Disordered" evidence="1">
    <location>
        <begin position="57"/>
        <end position="76"/>
    </location>
</feature>
<dbReference type="EMBL" id="OBEK01000003">
    <property type="protein sequence ID" value="SNZ14352.1"/>
    <property type="molecule type" value="Genomic_DNA"/>
</dbReference>
<feature type="compositionally biased region" description="Basic residues" evidence="1">
    <location>
        <begin position="60"/>
        <end position="70"/>
    </location>
</feature>
<reference evidence="4" key="1">
    <citation type="submission" date="2017-09" db="EMBL/GenBank/DDBJ databases">
        <authorList>
            <person name="Varghese N."/>
            <person name="Submissions S."/>
        </authorList>
    </citation>
    <scope>NUCLEOTIDE SEQUENCE [LARGE SCALE GENOMIC DNA]</scope>
    <source>
        <strain evidence="4">CGMCC 1.8913</strain>
    </source>
</reference>
<dbReference type="Pfam" id="PF18953">
    <property type="entry name" value="SAP_new25"/>
    <property type="match status" value="1"/>
</dbReference>
<organism evidence="3 4">
    <name type="scientific">Terribacillus aidingensis</name>
    <dbReference type="NCBI Taxonomy" id="586416"/>
    <lineage>
        <taxon>Bacteria</taxon>
        <taxon>Bacillati</taxon>
        <taxon>Bacillota</taxon>
        <taxon>Bacilli</taxon>
        <taxon>Bacillales</taxon>
        <taxon>Bacillaceae</taxon>
        <taxon>Terribacillus</taxon>
    </lineage>
</organism>
<protein>
    <recommendedName>
        <fullName evidence="2">DUF6434 domain-containing protein</fullName>
    </recommendedName>
</protein>
<keyword evidence="4" id="KW-1185">Reference proteome</keyword>
<dbReference type="Proteomes" id="UP000219356">
    <property type="component" value="Unassembled WGS sequence"/>
</dbReference>
<dbReference type="Pfam" id="PF20026">
    <property type="entry name" value="DUF6434"/>
    <property type="match status" value="1"/>
</dbReference>
<feature type="domain" description="DUF6434" evidence="2">
    <location>
        <begin position="71"/>
        <end position="129"/>
    </location>
</feature>
<feature type="region of interest" description="Disordered" evidence="1">
    <location>
        <begin position="165"/>
        <end position="187"/>
    </location>
</feature>